<evidence type="ECO:0000313" key="2">
    <source>
        <dbReference type="Proteomes" id="UP000677082"/>
    </source>
</evidence>
<comment type="caution">
    <text evidence="1">The sequence shown here is derived from an EMBL/GenBank/DDBJ whole genome shotgun (WGS) entry which is preliminary data.</text>
</comment>
<dbReference type="EMBL" id="BOQN01000023">
    <property type="protein sequence ID" value="GIM90130.1"/>
    <property type="molecule type" value="Genomic_DNA"/>
</dbReference>
<sequence>MIVCVPDELSTQVLDSTRQLDRHIGATASSEARFWVNPNIHMWQNKHLIDLRKPKTGPRYCAGGPIRLLDLAGMRHGGALGASMRHQQWAGVVRGTRDARPWQDYLLRHLSDQVKYPVEQAIKDFEAQPRVLAMRAHNAATFGDVYLDPFELELLQAGPAAYANYHCMWVVCTDAVYTLNGARMQPASDSAADRLTYLSQAIRYVESLDPAQRLLAVTLA</sequence>
<evidence type="ECO:0000313" key="1">
    <source>
        <dbReference type="EMBL" id="GIM90130.1"/>
    </source>
</evidence>
<accession>A0A919T930</accession>
<gene>
    <name evidence="1" type="ORF">Ato02nite_019230</name>
</gene>
<name>A0A919T930_9ACTN</name>
<keyword evidence="2" id="KW-1185">Reference proteome</keyword>
<reference evidence="1 2" key="1">
    <citation type="submission" date="2021-03" db="EMBL/GenBank/DDBJ databases">
        <title>Whole genome shotgun sequence of Actinoplanes toevensis NBRC 105298.</title>
        <authorList>
            <person name="Komaki H."/>
            <person name="Tamura T."/>
        </authorList>
    </citation>
    <scope>NUCLEOTIDE SEQUENCE [LARGE SCALE GENOMIC DNA]</scope>
    <source>
        <strain evidence="1 2">NBRC 105298</strain>
    </source>
</reference>
<protein>
    <submittedName>
        <fullName evidence="1">Uncharacterized protein</fullName>
    </submittedName>
</protein>
<dbReference type="Proteomes" id="UP000677082">
    <property type="component" value="Unassembled WGS sequence"/>
</dbReference>
<proteinExistence type="predicted"/>
<dbReference type="AlphaFoldDB" id="A0A919T930"/>
<organism evidence="1 2">
    <name type="scientific">Paractinoplanes toevensis</name>
    <dbReference type="NCBI Taxonomy" id="571911"/>
    <lineage>
        <taxon>Bacteria</taxon>
        <taxon>Bacillati</taxon>
        <taxon>Actinomycetota</taxon>
        <taxon>Actinomycetes</taxon>
        <taxon>Micromonosporales</taxon>
        <taxon>Micromonosporaceae</taxon>
        <taxon>Paractinoplanes</taxon>
    </lineage>
</organism>